<evidence type="ECO:0000256" key="6">
    <source>
        <dbReference type="ARBA" id="ARBA00022527"/>
    </source>
</evidence>
<dbReference type="EMBL" id="PDCK01000039">
    <property type="protein sequence ID" value="PRQ56359.1"/>
    <property type="molecule type" value="Genomic_DNA"/>
</dbReference>
<dbReference type="FunFam" id="3.80.10.10:FF:000288">
    <property type="entry name" value="LRR receptor-like serine/threonine-protein kinase EFR"/>
    <property type="match status" value="1"/>
</dbReference>
<dbReference type="Pfam" id="PF23598">
    <property type="entry name" value="LRR_14"/>
    <property type="match status" value="1"/>
</dbReference>
<dbReference type="InterPro" id="IPR001611">
    <property type="entry name" value="Leu-rich_rpt"/>
</dbReference>
<feature type="signal peptide" evidence="24">
    <location>
        <begin position="1"/>
        <end position="31"/>
    </location>
</feature>
<evidence type="ECO:0000256" key="15">
    <source>
        <dbReference type="ARBA" id="ARBA00022840"/>
    </source>
</evidence>
<sequence length="1035" mass="112648">MKLVPVKSCLLFKVVLCCFCFLLSIFSLASATNPTRLRGKETDRVALLAIKAQLKHEHISVLSSWNESSHFCQWEGVGCSRRHQRVTVLDLQSQKLAGSISPHVGNLSFLKELYLQNNSFTGEIPPHIGHLRRLQILRLDNNSISGEIPANISSCSNLIRLDVGFNRLVGKIPSTIGSLSKLKNISFYNNGLTGTIPPSFGNLTSLTKLLAIGNFLKGSIPSSVGKLTSLEIFAVGQNMFSGAVPAVIFNISSLTVLDLMGNQFHGRLPSDMGNTLPNLQIIDVGLNGFITGPIPMSISNASNLRQFIVAGNRITGQVPSLQKLHGLWEFFIWSNHLGNGKSGDLSFLSDLANSTKLGGVEISGNNFGGMLPTSLWNFSTSLYLFGASTNQIHGSIPNGMGNLVNMQYLDMSNNEFNGSIPADIGKLRNLGRLKLYNNKLSGDIPSSLGNLTELLVLDLEGNDLQGIIPPSLGRCQWLLQLQLSQNNLSGFLTQQVWSLSSLAVGLNLSQNHLTGSLPKEVGNLKALGSLDLSDNMLSGEIPTSIGKCQSLEVLHLQGNSLQGTISSSLETLRGLQFLDLSRNNLSGKIPLYLEGFQLLNLNLSFNDFEGELPVGGVFKNASAISIVGNSKLCGGVAQLQLPKCNYPSKDSKKRSFKLVIFIVLGLVVVILVVLGFLYLIPLRKKLRKQPASSNLEKLLQVSYNSLLKATDGFSSANLVGTGSFGTVYKGFLNDVGTLVAVKVFNLLRQGVSKSFIAECEVLRNIRHRNLVKIITACSSTDFLGNDFKALVYEFMENGSLDEWLHQTTETEQVTEAPKHLNFLQRLDIAIDVASALDYLHNHCETPIVHCDLKPSNVLLDKELIGHVSDFGLARFDFGLARFLSEVTDYVSANQTHSLGLRGSIGYAAPEYGMGSEVSTYGDVYSFGILLLEMFTGKRPIDDMFKDGLNLHGFCKMACSEGVAKIADSRLLQEDMVATGINKTPNQRCVRAEKLEECLSLIFGIGIACSAESLRDRMGIRDAASELHSIRNILVA</sequence>
<name>A0A2P6SCG7_ROSCH</name>
<keyword evidence="9 26" id="KW-0808">Transferase</keyword>
<dbReference type="InterPro" id="IPR017441">
    <property type="entry name" value="Protein_kinase_ATP_BS"/>
</dbReference>
<dbReference type="InterPro" id="IPR000719">
    <property type="entry name" value="Prot_kinase_dom"/>
</dbReference>
<dbReference type="FunFam" id="3.80.10.10:FF:000041">
    <property type="entry name" value="LRR receptor-like serine/threonine-protein kinase ERECTA"/>
    <property type="match status" value="1"/>
</dbReference>
<dbReference type="FunFam" id="1.10.510.10:FF:000358">
    <property type="entry name" value="Putative leucine-rich repeat receptor-like serine/threonine-protein kinase"/>
    <property type="match status" value="1"/>
</dbReference>
<keyword evidence="6" id="KW-0723">Serine/threonine-protein kinase</keyword>
<gene>
    <name evidence="26" type="ORF">RchiOBHm_Chr1g0334911</name>
</gene>
<dbReference type="Gene3D" id="1.10.510.10">
    <property type="entry name" value="Transferase(Phosphotransferase) domain 1"/>
    <property type="match status" value="1"/>
</dbReference>
<dbReference type="GO" id="GO:0004674">
    <property type="term" value="F:protein serine/threonine kinase activity"/>
    <property type="evidence" value="ECO:0007669"/>
    <property type="project" value="UniProtKB-KW"/>
</dbReference>
<dbReference type="SUPFAM" id="SSF56112">
    <property type="entry name" value="Protein kinase-like (PK-like)"/>
    <property type="match status" value="1"/>
</dbReference>
<evidence type="ECO:0000256" key="22">
    <source>
        <dbReference type="PROSITE-ProRule" id="PRU10141"/>
    </source>
</evidence>
<evidence type="ECO:0000256" key="23">
    <source>
        <dbReference type="SAM" id="Phobius"/>
    </source>
</evidence>
<keyword evidence="5" id="KW-1003">Cell membrane</keyword>
<evidence type="ECO:0000256" key="7">
    <source>
        <dbReference type="ARBA" id="ARBA00022553"/>
    </source>
</evidence>
<keyword evidence="14" id="KW-0418">Kinase</keyword>
<dbReference type="Proteomes" id="UP000238479">
    <property type="component" value="Chromosome 1"/>
</dbReference>
<dbReference type="InterPro" id="IPR003591">
    <property type="entry name" value="Leu-rich_rpt_typical-subtyp"/>
</dbReference>
<feature type="chain" id="PRO_5015186181" description="non-specific serine/threonine protein kinase" evidence="24">
    <location>
        <begin position="32"/>
        <end position="1035"/>
    </location>
</feature>
<evidence type="ECO:0000256" key="9">
    <source>
        <dbReference type="ARBA" id="ARBA00022679"/>
    </source>
</evidence>
<proteinExistence type="inferred from homology"/>
<comment type="similarity">
    <text evidence="3">Belongs to the RLP family.</text>
</comment>
<evidence type="ECO:0000313" key="26">
    <source>
        <dbReference type="EMBL" id="PRQ56359.1"/>
    </source>
</evidence>
<dbReference type="PROSITE" id="PS00108">
    <property type="entry name" value="PROTEIN_KINASE_ST"/>
    <property type="match status" value="1"/>
</dbReference>
<comment type="caution">
    <text evidence="26">The sequence shown here is derived from an EMBL/GenBank/DDBJ whole genome shotgun (WGS) entry which is preliminary data.</text>
</comment>
<keyword evidence="19" id="KW-0325">Glycoprotein</keyword>
<keyword evidence="13 22" id="KW-0547">Nucleotide-binding</keyword>
<evidence type="ECO:0000256" key="12">
    <source>
        <dbReference type="ARBA" id="ARBA00022737"/>
    </source>
</evidence>
<dbReference type="GO" id="GO:0005886">
    <property type="term" value="C:plasma membrane"/>
    <property type="evidence" value="ECO:0007669"/>
    <property type="project" value="UniProtKB-SubCell"/>
</dbReference>
<dbReference type="Pfam" id="PF08263">
    <property type="entry name" value="LRRNT_2"/>
    <property type="match status" value="1"/>
</dbReference>
<evidence type="ECO:0000256" key="19">
    <source>
        <dbReference type="ARBA" id="ARBA00023180"/>
    </source>
</evidence>
<evidence type="ECO:0000256" key="3">
    <source>
        <dbReference type="ARBA" id="ARBA00009592"/>
    </source>
</evidence>
<dbReference type="Gene3D" id="3.80.10.10">
    <property type="entry name" value="Ribonuclease Inhibitor"/>
    <property type="match status" value="3"/>
</dbReference>
<keyword evidence="27" id="KW-1185">Reference proteome</keyword>
<evidence type="ECO:0000256" key="18">
    <source>
        <dbReference type="ARBA" id="ARBA00023170"/>
    </source>
</evidence>
<comment type="catalytic activity">
    <reaction evidence="20">
        <text>L-threonyl-[protein] + ATP = O-phospho-L-threonyl-[protein] + ADP + H(+)</text>
        <dbReference type="Rhea" id="RHEA:46608"/>
        <dbReference type="Rhea" id="RHEA-COMP:11060"/>
        <dbReference type="Rhea" id="RHEA-COMP:11605"/>
        <dbReference type="ChEBI" id="CHEBI:15378"/>
        <dbReference type="ChEBI" id="CHEBI:30013"/>
        <dbReference type="ChEBI" id="CHEBI:30616"/>
        <dbReference type="ChEBI" id="CHEBI:61977"/>
        <dbReference type="ChEBI" id="CHEBI:456216"/>
        <dbReference type="EC" id="2.7.11.1"/>
    </reaction>
</comment>
<accession>A0A2P6SCG7</accession>
<keyword evidence="8" id="KW-0433">Leucine-rich repeat</keyword>
<evidence type="ECO:0000256" key="2">
    <source>
        <dbReference type="ARBA" id="ARBA00008684"/>
    </source>
</evidence>
<evidence type="ECO:0000256" key="17">
    <source>
        <dbReference type="ARBA" id="ARBA00023136"/>
    </source>
</evidence>
<dbReference type="InterPro" id="IPR008271">
    <property type="entry name" value="Ser/Thr_kinase_AS"/>
</dbReference>
<keyword evidence="12" id="KW-0677">Repeat</keyword>
<feature type="binding site" evidence="22">
    <location>
        <position position="742"/>
    </location>
    <ligand>
        <name>ATP</name>
        <dbReference type="ChEBI" id="CHEBI:30616"/>
    </ligand>
</feature>
<protein>
    <recommendedName>
        <fullName evidence="4">non-specific serine/threonine protein kinase</fullName>
        <ecNumber evidence="4">2.7.11.1</ecNumber>
    </recommendedName>
</protein>
<evidence type="ECO:0000256" key="11">
    <source>
        <dbReference type="ARBA" id="ARBA00022729"/>
    </source>
</evidence>
<keyword evidence="16 23" id="KW-1133">Transmembrane helix</keyword>
<keyword evidence="10 23" id="KW-0812">Transmembrane</keyword>
<dbReference type="SUPFAM" id="SSF52058">
    <property type="entry name" value="L domain-like"/>
    <property type="match status" value="2"/>
</dbReference>
<evidence type="ECO:0000259" key="25">
    <source>
        <dbReference type="PROSITE" id="PS50011"/>
    </source>
</evidence>
<feature type="domain" description="Protein kinase" evidence="25">
    <location>
        <begin position="713"/>
        <end position="1002"/>
    </location>
</feature>
<dbReference type="PANTHER" id="PTHR48053">
    <property type="entry name" value="LEUCINE RICH REPEAT FAMILY PROTEIN, EXPRESSED"/>
    <property type="match status" value="1"/>
</dbReference>
<keyword evidence="18" id="KW-0675">Receptor</keyword>
<keyword evidence="15 22" id="KW-0067">ATP-binding</keyword>
<comment type="catalytic activity">
    <reaction evidence="21">
        <text>L-seryl-[protein] + ATP = O-phospho-L-seryl-[protein] + ADP + H(+)</text>
        <dbReference type="Rhea" id="RHEA:17989"/>
        <dbReference type="Rhea" id="RHEA-COMP:9863"/>
        <dbReference type="Rhea" id="RHEA-COMP:11604"/>
        <dbReference type="ChEBI" id="CHEBI:15378"/>
        <dbReference type="ChEBI" id="CHEBI:29999"/>
        <dbReference type="ChEBI" id="CHEBI:30616"/>
        <dbReference type="ChEBI" id="CHEBI:83421"/>
        <dbReference type="ChEBI" id="CHEBI:456216"/>
        <dbReference type="EC" id="2.7.11.1"/>
    </reaction>
</comment>
<evidence type="ECO:0000256" key="5">
    <source>
        <dbReference type="ARBA" id="ARBA00022475"/>
    </source>
</evidence>
<keyword evidence="7" id="KW-0597">Phosphoprotein</keyword>
<evidence type="ECO:0000256" key="20">
    <source>
        <dbReference type="ARBA" id="ARBA00047899"/>
    </source>
</evidence>
<dbReference type="Pfam" id="PF07714">
    <property type="entry name" value="PK_Tyr_Ser-Thr"/>
    <property type="match status" value="1"/>
</dbReference>
<dbReference type="GO" id="GO:0005524">
    <property type="term" value="F:ATP binding"/>
    <property type="evidence" value="ECO:0007669"/>
    <property type="project" value="UniProtKB-UniRule"/>
</dbReference>
<dbReference type="PANTHER" id="PTHR48053:SF37">
    <property type="entry name" value="LEUCINE-RICH REPEAT PROTEIN KINASE FAMILY PROTEIN"/>
    <property type="match status" value="1"/>
</dbReference>
<evidence type="ECO:0000256" key="10">
    <source>
        <dbReference type="ARBA" id="ARBA00022692"/>
    </source>
</evidence>
<feature type="transmembrane region" description="Helical" evidence="23">
    <location>
        <begin position="658"/>
        <end position="680"/>
    </location>
</feature>
<reference evidence="26 27" key="1">
    <citation type="journal article" date="2018" name="Nat. Genet.">
        <title>The Rosa genome provides new insights in the design of modern roses.</title>
        <authorList>
            <person name="Bendahmane M."/>
        </authorList>
    </citation>
    <scope>NUCLEOTIDE SEQUENCE [LARGE SCALE GENOMIC DNA]</scope>
    <source>
        <strain evidence="27">cv. Old Blush</strain>
    </source>
</reference>
<dbReference type="InterPro" id="IPR013210">
    <property type="entry name" value="LRR_N_plant-typ"/>
</dbReference>
<dbReference type="InterPro" id="IPR051716">
    <property type="entry name" value="Plant_RL_S/T_kinase"/>
</dbReference>
<dbReference type="FunFam" id="3.80.10.10:FF:000275">
    <property type="entry name" value="Leucine-rich repeat receptor-like protein kinase"/>
    <property type="match status" value="1"/>
</dbReference>
<evidence type="ECO:0000313" key="27">
    <source>
        <dbReference type="Proteomes" id="UP000238479"/>
    </source>
</evidence>
<comment type="subcellular location">
    <subcellularLocation>
        <location evidence="1">Cell membrane</location>
        <topology evidence="1">Single-pass type I membrane protein</topology>
    </subcellularLocation>
</comment>
<dbReference type="InterPro" id="IPR055414">
    <property type="entry name" value="LRR_R13L4/SHOC2-like"/>
</dbReference>
<dbReference type="InterPro" id="IPR032675">
    <property type="entry name" value="LRR_dom_sf"/>
</dbReference>
<organism evidence="26 27">
    <name type="scientific">Rosa chinensis</name>
    <name type="common">China rose</name>
    <dbReference type="NCBI Taxonomy" id="74649"/>
    <lineage>
        <taxon>Eukaryota</taxon>
        <taxon>Viridiplantae</taxon>
        <taxon>Streptophyta</taxon>
        <taxon>Embryophyta</taxon>
        <taxon>Tracheophyta</taxon>
        <taxon>Spermatophyta</taxon>
        <taxon>Magnoliopsida</taxon>
        <taxon>eudicotyledons</taxon>
        <taxon>Gunneridae</taxon>
        <taxon>Pentapetalae</taxon>
        <taxon>rosids</taxon>
        <taxon>fabids</taxon>
        <taxon>Rosales</taxon>
        <taxon>Rosaceae</taxon>
        <taxon>Rosoideae</taxon>
        <taxon>Rosoideae incertae sedis</taxon>
        <taxon>Rosa</taxon>
    </lineage>
</organism>
<dbReference type="Gramene" id="PRQ56359">
    <property type="protein sequence ID" value="PRQ56359"/>
    <property type="gene ID" value="RchiOBHm_Chr1g0334911"/>
</dbReference>
<evidence type="ECO:0000256" key="1">
    <source>
        <dbReference type="ARBA" id="ARBA00004251"/>
    </source>
</evidence>
<evidence type="ECO:0000256" key="24">
    <source>
        <dbReference type="SAM" id="SignalP"/>
    </source>
</evidence>
<dbReference type="Gene3D" id="3.30.200.20">
    <property type="entry name" value="Phosphorylase Kinase, domain 1"/>
    <property type="match status" value="1"/>
</dbReference>
<dbReference type="SMART" id="SM00220">
    <property type="entry name" value="S_TKc"/>
    <property type="match status" value="1"/>
</dbReference>
<dbReference type="OMA" id="LYWININ"/>
<dbReference type="AlphaFoldDB" id="A0A2P6SCG7"/>
<evidence type="ECO:0000256" key="14">
    <source>
        <dbReference type="ARBA" id="ARBA00022777"/>
    </source>
</evidence>
<dbReference type="PROSITE" id="PS50011">
    <property type="entry name" value="PROTEIN_KINASE_DOM"/>
    <property type="match status" value="1"/>
</dbReference>
<dbReference type="SMART" id="SM00369">
    <property type="entry name" value="LRR_TYP"/>
    <property type="match status" value="6"/>
</dbReference>
<evidence type="ECO:0000256" key="21">
    <source>
        <dbReference type="ARBA" id="ARBA00048679"/>
    </source>
</evidence>
<evidence type="ECO:0000256" key="13">
    <source>
        <dbReference type="ARBA" id="ARBA00022741"/>
    </source>
</evidence>
<dbReference type="EC" id="2.7.11.1" evidence="4"/>
<dbReference type="PROSITE" id="PS00107">
    <property type="entry name" value="PROTEIN_KINASE_ATP"/>
    <property type="match status" value="1"/>
</dbReference>
<dbReference type="InterPro" id="IPR011009">
    <property type="entry name" value="Kinase-like_dom_sf"/>
</dbReference>
<evidence type="ECO:0000256" key="16">
    <source>
        <dbReference type="ARBA" id="ARBA00022989"/>
    </source>
</evidence>
<keyword evidence="11 24" id="KW-0732">Signal</keyword>
<dbReference type="InterPro" id="IPR001245">
    <property type="entry name" value="Ser-Thr/Tyr_kinase_cat_dom"/>
</dbReference>
<evidence type="ECO:0000256" key="8">
    <source>
        <dbReference type="ARBA" id="ARBA00022614"/>
    </source>
</evidence>
<dbReference type="FunFam" id="3.30.200.20:FF:000432">
    <property type="entry name" value="LRR receptor-like serine/threonine-protein kinase EFR"/>
    <property type="match status" value="1"/>
</dbReference>
<keyword evidence="17 23" id="KW-0472">Membrane</keyword>
<dbReference type="Pfam" id="PF00560">
    <property type="entry name" value="LRR_1"/>
    <property type="match status" value="7"/>
</dbReference>
<evidence type="ECO:0000256" key="4">
    <source>
        <dbReference type="ARBA" id="ARBA00012513"/>
    </source>
</evidence>
<comment type="similarity">
    <text evidence="2">Belongs to the protein kinase superfamily. Ser/Thr protein kinase family.</text>
</comment>